<protein>
    <submittedName>
        <fullName evidence="9">Peptidase inhibitor R3HDML</fullName>
    </submittedName>
</protein>
<evidence type="ECO:0000256" key="3">
    <source>
        <dbReference type="ARBA" id="ARBA00022525"/>
    </source>
</evidence>
<evidence type="ECO:0000256" key="6">
    <source>
        <dbReference type="ARBA" id="ARBA00023180"/>
    </source>
</evidence>
<dbReference type="EMBL" id="GEBF01007157">
    <property type="protein sequence ID" value="JAN96475.1"/>
    <property type="molecule type" value="Transcribed_RNA"/>
</dbReference>
<dbReference type="PANTHER" id="PTHR10334">
    <property type="entry name" value="CYSTEINE-RICH SECRETORY PROTEIN-RELATED"/>
    <property type="match status" value="1"/>
</dbReference>
<dbReference type="SUPFAM" id="SSF55797">
    <property type="entry name" value="PR-1-like"/>
    <property type="match status" value="1"/>
</dbReference>
<feature type="chain" id="PRO_5006129212" evidence="7">
    <location>
        <begin position="24"/>
        <end position="253"/>
    </location>
</feature>
<keyword evidence="6" id="KW-0325">Glycoprotein</keyword>
<dbReference type="Pfam" id="PF00188">
    <property type="entry name" value="CAP"/>
    <property type="match status" value="1"/>
</dbReference>
<dbReference type="FunFam" id="3.40.33.10:FF:000003">
    <property type="entry name" value="Peptidase inhibitor 15"/>
    <property type="match status" value="1"/>
</dbReference>
<sequence length="253" mass="28070">MPLLLSTVGLAGLLLWAGQTVDALIMPNATLALAQPGRTAVQPLSALGVPHYLRKRHISAWDMNAILDYHNYIRATVYPPAANMEYMVWDERLAKSANAWATQCIWDHGPSHLMKFLGQNLSVYSGRFSSIVDLVKLWSDEKQYYLFPVPSECTPHCPWHCNGPICSHYTQMVWASSNRVGCAVHTCGSINVWGKTLYQAVYLVCNYAMKGNWMGEAPYKMGAPCSACPLSYGGNCKSNMCFPGLNSNGLQWL</sequence>
<dbReference type="SMART" id="SM00198">
    <property type="entry name" value="SCP"/>
    <property type="match status" value="1"/>
</dbReference>
<keyword evidence="3" id="KW-0964">Secreted</keyword>
<dbReference type="PRINTS" id="PR00837">
    <property type="entry name" value="V5TPXLIKE"/>
</dbReference>
<feature type="signal peptide" evidence="7">
    <location>
        <begin position="1"/>
        <end position="23"/>
    </location>
</feature>
<dbReference type="InterPro" id="IPR001283">
    <property type="entry name" value="CRISP-related"/>
</dbReference>
<proteinExistence type="inferred from homology"/>
<keyword evidence="5 7" id="KW-0732">Signal</keyword>
<evidence type="ECO:0000256" key="2">
    <source>
        <dbReference type="ARBA" id="ARBA00009923"/>
    </source>
</evidence>
<comment type="subcellular location">
    <subcellularLocation>
        <location evidence="1">Secreted</location>
    </subcellularLocation>
</comment>
<dbReference type="Gene3D" id="3.40.33.10">
    <property type="entry name" value="CAP"/>
    <property type="match status" value="1"/>
</dbReference>
<evidence type="ECO:0000256" key="7">
    <source>
        <dbReference type="SAM" id="SignalP"/>
    </source>
</evidence>
<dbReference type="InterPro" id="IPR014044">
    <property type="entry name" value="CAP_dom"/>
</dbReference>
<dbReference type="PRINTS" id="PR00838">
    <property type="entry name" value="V5ALLERGEN"/>
</dbReference>
<dbReference type="GO" id="GO:0030414">
    <property type="term" value="F:peptidase inhibitor activity"/>
    <property type="evidence" value="ECO:0007669"/>
    <property type="project" value="UniProtKB-KW"/>
</dbReference>
<evidence type="ECO:0000256" key="4">
    <source>
        <dbReference type="ARBA" id="ARBA00022690"/>
    </source>
</evidence>
<evidence type="ECO:0000256" key="1">
    <source>
        <dbReference type="ARBA" id="ARBA00004613"/>
    </source>
</evidence>
<evidence type="ECO:0000256" key="5">
    <source>
        <dbReference type="ARBA" id="ARBA00022729"/>
    </source>
</evidence>
<dbReference type="GO" id="GO:0005576">
    <property type="term" value="C:extracellular region"/>
    <property type="evidence" value="ECO:0007669"/>
    <property type="project" value="UniProtKB-SubCell"/>
</dbReference>
<gene>
    <name evidence="9" type="primary">R3HDML</name>
</gene>
<feature type="domain" description="SCP" evidence="8">
    <location>
        <begin position="61"/>
        <end position="215"/>
    </location>
</feature>
<reference evidence="9" key="1">
    <citation type="submission" date="2015-10" db="EMBL/GenBank/DDBJ databases">
        <title>FRAMA: From RNA-seq data to annotated mRNA assemblies.</title>
        <authorList>
            <person name="Bens M."/>
            <person name="Sahm A."/>
            <person name="Jahn N."/>
            <person name="Morhart M."/>
            <person name="Holtze S."/>
            <person name="Hildebrandt T.B."/>
            <person name="Platzer M."/>
            <person name="Szafranski K."/>
        </authorList>
    </citation>
    <scope>NUCLEOTIDE SEQUENCE</scope>
    <source>
        <tissue evidence="9">Liver</tissue>
    </source>
</reference>
<organism evidence="9">
    <name type="scientific">Heterocephalus glaber</name>
    <name type="common">Naked mole rat</name>
    <dbReference type="NCBI Taxonomy" id="10181"/>
    <lineage>
        <taxon>Eukaryota</taxon>
        <taxon>Metazoa</taxon>
        <taxon>Chordata</taxon>
        <taxon>Craniata</taxon>
        <taxon>Vertebrata</taxon>
        <taxon>Euteleostomi</taxon>
        <taxon>Mammalia</taxon>
        <taxon>Eutheria</taxon>
        <taxon>Euarchontoglires</taxon>
        <taxon>Glires</taxon>
        <taxon>Rodentia</taxon>
        <taxon>Hystricomorpha</taxon>
        <taxon>Bathyergidae</taxon>
        <taxon>Heterocephalus</taxon>
    </lineage>
</organism>
<comment type="similarity">
    <text evidence="2">Belongs to the CRISP family.</text>
</comment>
<dbReference type="AlphaFoldDB" id="A0A0P6JT97"/>
<dbReference type="InterPro" id="IPR035940">
    <property type="entry name" value="CAP_sf"/>
</dbReference>
<keyword evidence="4" id="KW-0646">Protease inhibitor</keyword>
<dbReference type="InterPro" id="IPR002413">
    <property type="entry name" value="V5_allergen-like"/>
</dbReference>
<name>A0A0P6JT97_HETGA</name>
<evidence type="ECO:0000313" key="9">
    <source>
        <dbReference type="EMBL" id="JAN96475.1"/>
    </source>
</evidence>
<accession>A0A0P6JT97</accession>
<evidence type="ECO:0000259" key="8">
    <source>
        <dbReference type="SMART" id="SM00198"/>
    </source>
</evidence>